<feature type="compositionally biased region" description="Polar residues" evidence="1">
    <location>
        <begin position="125"/>
        <end position="144"/>
    </location>
</feature>
<sequence>MLITTPGTDLVPATSDVDPVSNTPSTAASTAVPAAPGLNADSLTAVPAPGSDSTSTSFANPVCTPIPAAADDPIPNTSPGPNANPNTGADPVPFTSTDPTPAAPPPSTIPLRRSNRKAAADENHTLQQSVQLIKNVDTNDNPPM</sequence>
<gene>
    <name evidence="2" type="ORF">K435DRAFT_797343</name>
</gene>
<organism evidence="2 3">
    <name type="scientific">Dendrothele bispora (strain CBS 962.96)</name>
    <dbReference type="NCBI Taxonomy" id="1314807"/>
    <lineage>
        <taxon>Eukaryota</taxon>
        <taxon>Fungi</taxon>
        <taxon>Dikarya</taxon>
        <taxon>Basidiomycota</taxon>
        <taxon>Agaricomycotina</taxon>
        <taxon>Agaricomycetes</taxon>
        <taxon>Agaricomycetidae</taxon>
        <taxon>Agaricales</taxon>
        <taxon>Agaricales incertae sedis</taxon>
        <taxon>Dendrothele</taxon>
    </lineage>
</organism>
<evidence type="ECO:0000313" key="3">
    <source>
        <dbReference type="Proteomes" id="UP000297245"/>
    </source>
</evidence>
<dbReference type="AlphaFoldDB" id="A0A4S8M3A0"/>
<name>A0A4S8M3A0_DENBC</name>
<accession>A0A4S8M3A0</accession>
<protein>
    <submittedName>
        <fullName evidence="2">Uncharacterized protein</fullName>
    </submittedName>
</protein>
<reference evidence="2 3" key="1">
    <citation type="journal article" date="2019" name="Nat. Ecol. Evol.">
        <title>Megaphylogeny resolves global patterns of mushroom evolution.</title>
        <authorList>
            <person name="Varga T."/>
            <person name="Krizsan K."/>
            <person name="Foldi C."/>
            <person name="Dima B."/>
            <person name="Sanchez-Garcia M."/>
            <person name="Sanchez-Ramirez S."/>
            <person name="Szollosi G.J."/>
            <person name="Szarkandi J.G."/>
            <person name="Papp V."/>
            <person name="Albert L."/>
            <person name="Andreopoulos W."/>
            <person name="Angelini C."/>
            <person name="Antonin V."/>
            <person name="Barry K.W."/>
            <person name="Bougher N.L."/>
            <person name="Buchanan P."/>
            <person name="Buyck B."/>
            <person name="Bense V."/>
            <person name="Catcheside P."/>
            <person name="Chovatia M."/>
            <person name="Cooper J."/>
            <person name="Damon W."/>
            <person name="Desjardin D."/>
            <person name="Finy P."/>
            <person name="Geml J."/>
            <person name="Haridas S."/>
            <person name="Hughes K."/>
            <person name="Justo A."/>
            <person name="Karasinski D."/>
            <person name="Kautmanova I."/>
            <person name="Kiss B."/>
            <person name="Kocsube S."/>
            <person name="Kotiranta H."/>
            <person name="LaButti K.M."/>
            <person name="Lechner B.E."/>
            <person name="Liimatainen K."/>
            <person name="Lipzen A."/>
            <person name="Lukacs Z."/>
            <person name="Mihaltcheva S."/>
            <person name="Morgado L.N."/>
            <person name="Niskanen T."/>
            <person name="Noordeloos M.E."/>
            <person name="Ohm R.A."/>
            <person name="Ortiz-Santana B."/>
            <person name="Ovrebo C."/>
            <person name="Racz N."/>
            <person name="Riley R."/>
            <person name="Savchenko A."/>
            <person name="Shiryaev A."/>
            <person name="Soop K."/>
            <person name="Spirin V."/>
            <person name="Szebenyi C."/>
            <person name="Tomsovsky M."/>
            <person name="Tulloss R.E."/>
            <person name="Uehling J."/>
            <person name="Grigoriev I.V."/>
            <person name="Vagvolgyi C."/>
            <person name="Papp T."/>
            <person name="Martin F.M."/>
            <person name="Miettinen O."/>
            <person name="Hibbett D.S."/>
            <person name="Nagy L.G."/>
        </authorList>
    </citation>
    <scope>NUCLEOTIDE SEQUENCE [LARGE SCALE GENOMIC DNA]</scope>
    <source>
        <strain evidence="2 3">CBS 962.96</strain>
    </source>
</reference>
<dbReference type="Proteomes" id="UP000297245">
    <property type="component" value="Unassembled WGS sequence"/>
</dbReference>
<evidence type="ECO:0000313" key="2">
    <source>
        <dbReference type="EMBL" id="THU96460.1"/>
    </source>
</evidence>
<dbReference type="EMBL" id="ML179177">
    <property type="protein sequence ID" value="THU96460.1"/>
    <property type="molecule type" value="Genomic_DNA"/>
</dbReference>
<evidence type="ECO:0000256" key="1">
    <source>
        <dbReference type="SAM" id="MobiDB-lite"/>
    </source>
</evidence>
<keyword evidence="3" id="KW-1185">Reference proteome</keyword>
<feature type="compositionally biased region" description="Polar residues" evidence="1">
    <location>
        <begin position="77"/>
        <end position="87"/>
    </location>
</feature>
<proteinExistence type="predicted"/>
<feature type="compositionally biased region" description="Low complexity" evidence="1">
    <location>
        <begin position="19"/>
        <end position="36"/>
    </location>
</feature>
<feature type="compositionally biased region" description="Low complexity" evidence="1">
    <location>
        <begin position="65"/>
        <end position="75"/>
    </location>
</feature>
<feature type="region of interest" description="Disordered" evidence="1">
    <location>
        <begin position="1"/>
        <end position="144"/>
    </location>
</feature>